<keyword evidence="3" id="KW-1185">Reference proteome</keyword>
<dbReference type="AlphaFoldDB" id="A0A0C2MCF6"/>
<evidence type="ECO:0000313" key="3">
    <source>
        <dbReference type="Proteomes" id="UP000031668"/>
    </source>
</evidence>
<sequence>MGYEGGGYNEARVEAEIPRVKSKRLKAKDPREACSLRNYSWRKSTSSASESSPKHPSVDKRGCTLERTLPQDDPLDRALVPSTIDRRVGPLSNNPGSRQHHCSIPNGFQHKGKRHPTPRPA</sequence>
<feature type="compositionally biased region" description="Low complexity" evidence="1">
    <location>
        <begin position="41"/>
        <end position="51"/>
    </location>
</feature>
<proteinExistence type="predicted"/>
<feature type="compositionally biased region" description="Basic residues" evidence="1">
    <location>
        <begin position="110"/>
        <end position="121"/>
    </location>
</feature>
<evidence type="ECO:0000256" key="1">
    <source>
        <dbReference type="SAM" id="MobiDB-lite"/>
    </source>
</evidence>
<feature type="compositionally biased region" description="Basic and acidic residues" evidence="1">
    <location>
        <begin position="52"/>
        <end position="64"/>
    </location>
</feature>
<reference evidence="2 3" key="1">
    <citation type="journal article" date="2014" name="Genome Biol. Evol.">
        <title>The genome of the myxosporean Thelohanellus kitauei shows adaptations to nutrient acquisition within its fish host.</title>
        <authorList>
            <person name="Yang Y."/>
            <person name="Xiong J."/>
            <person name="Zhou Z."/>
            <person name="Huo F."/>
            <person name="Miao W."/>
            <person name="Ran C."/>
            <person name="Liu Y."/>
            <person name="Zhang J."/>
            <person name="Feng J."/>
            <person name="Wang M."/>
            <person name="Wang M."/>
            <person name="Wang L."/>
            <person name="Yao B."/>
        </authorList>
    </citation>
    <scope>NUCLEOTIDE SEQUENCE [LARGE SCALE GENOMIC DNA]</scope>
    <source>
        <strain evidence="2">Wuqing</strain>
    </source>
</reference>
<evidence type="ECO:0000313" key="2">
    <source>
        <dbReference type="EMBL" id="KII64776.1"/>
    </source>
</evidence>
<comment type="caution">
    <text evidence="2">The sequence shown here is derived from an EMBL/GenBank/DDBJ whole genome shotgun (WGS) entry which is preliminary data.</text>
</comment>
<protein>
    <submittedName>
        <fullName evidence="2">Uncharacterized protein</fullName>
    </submittedName>
</protein>
<gene>
    <name evidence="2" type="ORF">RF11_12938</name>
</gene>
<dbReference type="EMBL" id="JWZT01004099">
    <property type="protein sequence ID" value="KII64776.1"/>
    <property type="molecule type" value="Genomic_DNA"/>
</dbReference>
<accession>A0A0C2MCF6</accession>
<name>A0A0C2MCF6_THEKT</name>
<dbReference type="Proteomes" id="UP000031668">
    <property type="component" value="Unassembled WGS sequence"/>
</dbReference>
<organism evidence="2 3">
    <name type="scientific">Thelohanellus kitauei</name>
    <name type="common">Myxosporean</name>
    <dbReference type="NCBI Taxonomy" id="669202"/>
    <lineage>
        <taxon>Eukaryota</taxon>
        <taxon>Metazoa</taxon>
        <taxon>Cnidaria</taxon>
        <taxon>Myxozoa</taxon>
        <taxon>Myxosporea</taxon>
        <taxon>Bivalvulida</taxon>
        <taxon>Platysporina</taxon>
        <taxon>Myxobolidae</taxon>
        <taxon>Thelohanellus</taxon>
    </lineage>
</organism>
<feature type="region of interest" description="Disordered" evidence="1">
    <location>
        <begin position="1"/>
        <end position="121"/>
    </location>
</feature>